<dbReference type="InterPro" id="IPR013087">
    <property type="entry name" value="Znf_C2H2_type"/>
</dbReference>
<feature type="domain" description="C2H2-type" evidence="11">
    <location>
        <begin position="614"/>
        <end position="641"/>
    </location>
</feature>
<dbReference type="FunFam" id="3.30.160.60:FF:000446">
    <property type="entry name" value="Zinc finger protein"/>
    <property type="match status" value="1"/>
</dbReference>
<evidence type="ECO:0000313" key="13">
    <source>
        <dbReference type="EMBL" id="OXU19960.1"/>
    </source>
</evidence>
<dbReference type="InterPro" id="IPR050758">
    <property type="entry name" value="Znf_C2H2-type"/>
</dbReference>
<feature type="binding site" evidence="9">
    <location>
        <position position="15"/>
    </location>
    <ligand>
        <name>Zn(2+)</name>
        <dbReference type="ChEBI" id="CHEBI:29105"/>
    </ligand>
</feature>
<protein>
    <recommendedName>
        <fullName evidence="7">Zinc finger protein 865</fullName>
    </recommendedName>
</protein>
<feature type="compositionally biased region" description="Basic and acidic residues" evidence="10">
    <location>
        <begin position="168"/>
        <end position="177"/>
    </location>
</feature>
<feature type="domain" description="C2H2-type" evidence="11">
    <location>
        <begin position="469"/>
        <end position="497"/>
    </location>
</feature>
<sequence length="1005" mass="114532">MAEIRLYDSTICRLCAENNDNGEMLFTHESQDTELSAMVNRYLPLKVYDDGKLPRTICPGCNIQLEATVQFFELLINGQRKIREMWKQQVELESKAEQEHYKVKSINLTLDNSKLINSENDNSEGTEQQIVINVMPDGSVFASEHDLSLQMEGLDKPKKRRGRPPKGCIEEEVKEEKEEYTEEEDDKHDELDGDGRQRRRRKVPKRYIETVRGKELEKMFKEEGVYDEDDVQVKYEADENLNTSTADSSNSDTEIIGHLETIEGENLGEFVVVNRNKVRSKSKSQRSKFKKKQKFTCSYCGKGFLQRSKYIIHESLHKTLNYECVECQDQFINKEDLMFHQKSLAHSGINVIETNNDLIDDKKVNSHNSVAVKTVDIKLTNSAELDKRSSSPLTSISNDTGGLKSLEQDELQEILEEKQDNSSQDEPANDSEFQDLNGSLKCLKCNKHFQSKDNLEAHVKVVHEGEKPFICEICSKAFAYQSSLKGHMEIVHTDTNTDKGFPCDICGKVLNHSSSIVYHKLTEHNNGRRFVCNKCGKSFKHKQLLQRHQLVHSEDRPYPCKSCNASFKTKANLLNHQSTHTGEKKHFCELCDHKFAHKTSLTLHYRTHTGQKPYKCEVCSKSFSQNGNLQEHMRIHTGEKPYCCDHCGRKFTTSSQFKLHVKRHTGERPWKCEFCGKTFLHKDTWKCHVRRHTGERPFTCAYCNRGFTEQWALKKHLRFHTGEKPYSCEICGKAFADCSNLTKHKKVHKNQPPPDSSELLDGTANMGQVWQILPDSQEQNASNLNNLTQVMTTDQVSPDDGMSQIIYVAYQDPDQSNESETVQFNKENVIADHERNLDQVCNDENSINVNELAESDLQLQITDEDGNAIPLSIQEARQLLAEGHFISQLDGGQTIRVQSMDTPLDSISNIEESENSVKENNLQKINIAASSIQTDAEAIAKVLEDEDTDATAVASVNQINAENQLELADDQQAIEFITQDGQKVRLVTSLNVDPLQLASEYLTIV</sequence>
<evidence type="ECO:0000256" key="9">
    <source>
        <dbReference type="PROSITE-ProRule" id="PRU01263"/>
    </source>
</evidence>
<feature type="binding site" evidence="9">
    <location>
        <position position="58"/>
    </location>
    <ligand>
        <name>Zn(2+)</name>
        <dbReference type="ChEBI" id="CHEBI:29105"/>
    </ligand>
</feature>
<dbReference type="FunFam" id="3.30.160.60:FF:000202">
    <property type="entry name" value="Zinc finger protein 574"/>
    <property type="match status" value="1"/>
</dbReference>
<evidence type="ECO:0000256" key="1">
    <source>
        <dbReference type="ARBA" id="ARBA00004123"/>
    </source>
</evidence>
<evidence type="ECO:0000256" key="10">
    <source>
        <dbReference type="SAM" id="MobiDB-lite"/>
    </source>
</evidence>
<evidence type="ECO:0000256" key="7">
    <source>
        <dbReference type="ARBA" id="ARBA00068876"/>
    </source>
</evidence>
<dbReference type="OrthoDB" id="427030at2759"/>
<dbReference type="SUPFAM" id="SSF57716">
    <property type="entry name" value="Glucocorticoid receptor-like (DNA-binding domain)"/>
    <property type="match status" value="1"/>
</dbReference>
<organism evidence="13 14">
    <name type="scientific">Trichomalopsis sarcophagae</name>
    <dbReference type="NCBI Taxonomy" id="543379"/>
    <lineage>
        <taxon>Eukaryota</taxon>
        <taxon>Metazoa</taxon>
        <taxon>Ecdysozoa</taxon>
        <taxon>Arthropoda</taxon>
        <taxon>Hexapoda</taxon>
        <taxon>Insecta</taxon>
        <taxon>Pterygota</taxon>
        <taxon>Neoptera</taxon>
        <taxon>Endopterygota</taxon>
        <taxon>Hymenoptera</taxon>
        <taxon>Apocrita</taxon>
        <taxon>Proctotrupomorpha</taxon>
        <taxon>Chalcidoidea</taxon>
        <taxon>Pteromalidae</taxon>
        <taxon>Pteromalinae</taxon>
        <taxon>Trichomalopsis</taxon>
    </lineage>
</organism>
<dbReference type="FunFam" id="3.30.160.60:FF:002343">
    <property type="entry name" value="Zinc finger protein 33A"/>
    <property type="match status" value="1"/>
</dbReference>
<dbReference type="PANTHER" id="PTHR23234:SF10">
    <property type="entry name" value="RIKEN CDNA 6720489N17 GENE-RELATED"/>
    <property type="match status" value="1"/>
</dbReference>
<keyword evidence="4 8" id="KW-0863">Zinc-finger</keyword>
<feature type="domain" description="ZAD" evidence="12">
    <location>
        <begin position="10"/>
        <end position="85"/>
    </location>
</feature>
<dbReference type="FunFam" id="3.30.160.60:FF:000145">
    <property type="entry name" value="Zinc finger protein 574"/>
    <property type="match status" value="1"/>
</dbReference>
<reference evidence="13 14" key="1">
    <citation type="journal article" date="2017" name="Curr. Biol.">
        <title>The Evolution of Venom by Co-option of Single-Copy Genes.</title>
        <authorList>
            <person name="Martinson E.O."/>
            <person name="Mrinalini"/>
            <person name="Kelkar Y.D."/>
            <person name="Chang C.H."/>
            <person name="Werren J.H."/>
        </authorList>
    </citation>
    <scope>NUCLEOTIDE SEQUENCE [LARGE SCALE GENOMIC DNA]</scope>
    <source>
        <strain evidence="13 14">Alberta</strain>
        <tissue evidence="13">Whole body</tissue>
    </source>
</reference>
<feature type="domain" description="C2H2-type" evidence="11">
    <location>
        <begin position="698"/>
        <end position="725"/>
    </location>
</feature>
<feature type="domain" description="C2H2-type" evidence="11">
    <location>
        <begin position="322"/>
        <end position="351"/>
    </location>
</feature>
<comment type="subcellular location">
    <subcellularLocation>
        <location evidence="1">Nucleus</location>
    </subcellularLocation>
</comment>
<gene>
    <name evidence="13" type="ORF">TSAR_013867</name>
</gene>
<evidence type="ECO:0000313" key="14">
    <source>
        <dbReference type="Proteomes" id="UP000215335"/>
    </source>
</evidence>
<feature type="domain" description="C2H2-type" evidence="11">
    <location>
        <begin position="558"/>
        <end position="585"/>
    </location>
</feature>
<dbReference type="Proteomes" id="UP000215335">
    <property type="component" value="Unassembled WGS sequence"/>
</dbReference>
<dbReference type="SUPFAM" id="SSF57667">
    <property type="entry name" value="beta-beta-alpha zinc fingers"/>
    <property type="match status" value="7"/>
</dbReference>
<keyword evidence="14" id="KW-1185">Reference proteome</keyword>
<feature type="domain" description="C2H2-type" evidence="11">
    <location>
        <begin position="586"/>
        <end position="613"/>
    </location>
</feature>
<feature type="domain" description="C2H2-type" evidence="11">
    <location>
        <begin position="670"/>
        <end position="697"/>
    </location>
</feature>
<feature type="domain" description="C2H2-type" evidence="11">
    <location>
        <begin position="642"/>
        <end position="669"/>
    </location>
</feature>
<dbReference type="GO" id="GO:0008270">
    <property type="term" value="F:zinc ion binding"/>
    <property type="evidence" value="ECO:0007669"/>
    <property type="project" value="UniProtKB-UniRule"/>
</dbReference>
<feature type="domain" description="C2H2-type" evidence="11">
    <location>
        <begin position="440"/>
        <end position="468"/>
    </location>
</feature>
<feature type="compositionally biased region" description="Acidic residues" evidence="10">
    <location>
        <begin position="178"/>
        <end position="187"/>
    </location>
</feature>
<evidence type="ECO:0000259" key="11">
    <source>
        <dbReference type="PROSITE" id="PS50157"/>
    </source>
</evidence>
<evidence type="ECO:0000256" key="6">
    <source>
        <dbReference type="ARBA" id="ARBA00023242"/>
    </source>
</evidence>
<dbReference type="FunFam" id="3.30.160.60:FF:000100">
    <property type="entry name" value="Zinc finger 45-like"/>
    <property type="match status" value="1"/>
</dbReference>
<dbReference type="FunFam" id="3.30.160.60:FF:000557">
    <property type="entry name" value="zinc finger and SCAN domain-containing protein 29"/>
    <property type="match status" value="1"/>
</dbReference>
<dbReference type="GO" id="GO:0005634">
    <property type="term" value="C:nucleus"/>
    <property type="evidence" value="ECO:0007669"/>
    <property type="project" value="UniProtKB-SubCell"/>
</dbReference>
<feature type="binding site" evidence="9">
    <location>
        <position position="61"/>
    </location>
    <ligand>
        <name>Zn(2+)</name>
        <dbReference type="ChEBI" id="CHEBI:29105"/>
    </ligand>
</feature>
<evidence type="ECO:0000256" key="4">
    <source>
        <dbReference type="ARBA" id="ARBA00022771"/>
    </source>
</evidence>
<dbReference type="PANTHER" id="PTHR23234">
    <property type="entry name" value="ZNF44 PROTEIN"/>
    <property type="match status" value="1"/>
</dbReference>
<dbReference type="AlphaFoldDB" id="A0A232ENN2"/>
<dbReference type="EMBL" id="NNAY01003108">
    <property type="protein sequence ID" value="OXU19960.1"/>
    <property type="molecule type" value="Genomic_DNA"/>
</dbReference>
<keyword evidence="2 9" id="KW-0479">Metal-binding</keyword>
<evidence type="ECO:0000259" key="12">
    <source>
        <dbReference type="PROSITE" id="PS51915"/>
    </source>
</evidence>
<comment type="caution">
    <text evidence="13">The sequence shown here is derived from an EMBL/GenBank/DDBJ whole genome shotgun (WGS) entry which is preliminary data.</text>
</comment>
<feature type="domain" description="C2H2-type" evidence="11">
    <location>
        <begin position="530"/>
        <end position="557"/>
    </location>
</feature>
<keyword evidence="3" id="KW-0677">Repeat</keyword>
<feature type="domain" description="C2H2-type" evidence="11">
    <location>
        <begin position="726"/>
        <end position="753"/>
    </location>
</feature>
<dbReference type="PROSITE" id="PS00028">
    <property type="entry name" value="ZINC_FINGER_C2H2_1"/>
    <property type="match status" value="12"/>
</dbReference>
<accession>A0A232ENN2</accession>
<feature type="domain" description="C2H2-type" evidence="11">
    <location>
        <begin position="501"/>
        <end position="529"/>
    </location>
</feature>
<dbReference type="FunFam" id="3.30.160.60:FF:002169">
    <property type="entry name" value="Zgc:174573"/>
    <property type="match status" value="1"/>
</dbReference>
<dbReference type="GO" id="GO:0032502">
    <property type="term" value="P:developmental process"/>
    <property type="evidence" value="ECO:0007669"/>
    <property type="project" value="UniProtKB-ARBA"/>
</dbReference>
<dbReference type="FunFam" id="3.30.160.60:FF:000110">
    <property type="entry name" value="Zinc finger protein-like"/>
    <property type="match status" value="1"/>
</dbReference>
<dbReference type="InterPro" id="IPR036236">
    <property type="entry name" value="Znf_C2H2_sf"/>
</dbReference>
<dbReference type="SMART" id="SM00868">
    <property type="entry name" value="zf-AD"/>
    <property type="match status" value="1"/>
</dbReference>
<feature type="domain" description="C2H2-type" evidence="11">
    <location>
        <begin position="295"/>
        <end position="317"/>
    </location>
</feature>
<feature type="binding site" evidence="9">
    <location>
        <position position="12"/>
    </location>
    <ligand>
        <name>Zn(2+)</name>
        <dbReference type="ChEBI" id="CHEBI:29105"/>
    </ligand>
</feature>
<dbReference type="InterPro" id="IPR012934">
    <property type="entry name" value="Znf_AD"/>
</dbReference>
<dbReference type="Gene3D" id="3.30.160.60">
    <property type="entry name" value="Classic Zinc Finger"/>
    <property type="match status" value="11"/>
</dbReference>
<dbReference type="STRING" id="543379.A0A232ENN2"/>
<dbReference type="Pfam" id="PF07776">
    <property type="entry name" value="zf-AD"/>
    <property type="match status" value="1"/>
</dbReference>
<dbReference type="GO" id="GO:0006355">
    <property type="term" value="P:regulation of DNA-templated transcription"/>
    <property type="evidence" value="ECO:0007669"/>
    <property type="project" value="UniProtKB-ARBA"/>
</dbReference>
<dbReference type="Gene3D" id="3.40.1800.20">
    <property type="match status" value="1"/>
</dbReference>
<name>A0A232ENN2_9HYME</name>
<evidence type="ECO:0000256" key="5">
    <source>
        <dbReference type="ARBA" id="ARBA00022833"/>
    </source>
</evidence>
<evidence type="ECO:0000256" key="2">
    <source>
        <dbReference type="ARBA" id="ARBA00022723"/>
    </source>
</evidence>
<dbReference type="PROSITE" id="PS50157">
    <property type="entry name" value="ZINC_FINGER_C2H2_2"/>
    <property type="match status" value="13"/>
</dbReference>
<dbReference type="SMART" id="SM00355">
    <property type="entry name" value="ZnF_C2H2"/>
    <property type="match status" value="13"/>
</dbReference>
<dbReference type="PROSITE" id="PS51915">
    <property type="entry name" value="ZAD"/>
    <property type="match status" value="1"/>
</dbReference>
<proteinExistence type="predicted"/>
<evidence type="ECO:0000256" key="8">
    <source>
        <dbReference type="PROSITE-ProRule" id="PRU00042"/>
    </source>
</evidence>
<dbReference type="Pfam" id="PF00096">
    <property type="entry name" value="zf-C2H2"/>
    <property type="match status" value="7"/>
</dbReference>
<keyword evidence="5 9" id="KW-0862">Zinc</keyword>
<evidence type="ECO:0000256" key="3">
    <source>
        <dbReference type="ARBA" id="ARBA00022737"/>
    </source>
</evidence>
<feature type="region of interest" description="Disordered" evidence="10">
    <location>
        <begin position="150"/>
        <end position="201"/>
    </location>
</feature>
<keyword evidence="6" id="KW-0539">Nucleus</keyword>